<evidence type="ECO:0000256" key="1">
    <source>
        <dbReference type="ARBA" id="ARBA00022737"/>
    </source>
</evidence>
<accession>A0A318K2R9</accession>
<organism evidence="6 7">
    <name type="scientific">Nocardia tenerifensis</name>
    <dbReference type="NCBI Taxonomy" id="228006"/>
    <lineage>
        <taxon>Bacteria</taxon>
        <taxon>Bacillati</taxon>
        <taxon>Actinomycetota</taxon>
        <taxon>Actinomycetes</taxon>
        <taxon>Mycobacteriales</taxon>
        <taxon>Nocardiaceae</taxon>
        <taxon>Nocardia</taxon>
    </lineage>
</organism>
<evidence type="ECO:0000256" key="4">
    <source>
        <dbReference type="PROSITE-ProRule" id="PRU00289"/>
    </source>
</evidence>
<name>A0A318K2R9_9NOCA</name>
<keyword evidence="2 4" id="KW-0547">Nucleotide-binding</keyword>
<sequence length="1449" mass="156744">MTSPRGRRIALFVANDTFHSPSIAQLYAPVSDARELRNLLHDPSIGAFQPAEILVNESKTEIERGIERLFRGAGPEDLVLFYYSGHGFRTSRNLYLAACNTDPNLPSSSAVSSAFIKELIHESSATAKIILLDCCYSGAFFGNDVIKAVDGQDDGVGQFLGTGDGICVMTACTGVQIAEDGVRSAADDSVPLSMFTSAIVNGITSNGLAGSGTGQISTHDLWTHVYDEVRRRTDRQTPNHYGFLKDEVYIARTRRRTAGAGDGGDRVLLGSLLGRLEQVDDSGLRAENWWGTGRLAVPIGRQRRPDGTAGDIVQLEFAGPDNGLLVVGRAGSGKSTLLRTVVASLALTHSPDEARVHVLESSNRLGSMRELPHVADVVCDDEPEQVAELLQRMMEEIGRRKRLYRKHNIDSPTSLRAVRATLPESPVPDLFLVLDRWEDFAELLPRIQETVRRIADTGPEYAVHVVATVRDWSEVPDWMVRLLAVQIELRMHQPRDSHIDPELAVRLPEGPGWALHQQQPFRIAVPDIREPPADPRMVDDMTDGAADLVARVRARHTTEGAGAGSAGPEVEASFAALHGLGDISALDIDHWWGERAPRDALRIPIGATRPGDPVLLDLKQGAEGGMGPHGLVVGATGSGKSELLRTIVLGLALHHGPERVNFLLVDFKNGATFQPLASLRHLAGHVRDVEQDLYLRERLQDVLDGEIDRRRRHLEDSGPYTTIGEYEQARAGGAPLPPLPALVIVIEEFVELLSGTSTFVDVLVRIGRLGRSLGMHLLLGTQRPDEWRLRALDTYLSYRIALRTFSAAESRLVLGTTDAYHLPRIPGYGYLRIGTGAVTRFRTAYASGPGPSISGGAGPVDRPVSESLAVALGGHGSAAHVVWTDPLGDSPTVGMLLRQRDTPSVTEQAGLLRLPIGVVDVPRGHYRDVLFADLSDSTGHLAIVGGPRSGKSTALRTLVVAAAATHTPEQVQFYCLDMGGALAGLAEFPHVGSVAGRRDSDRVRRTVAEVAALVGRREQRFHELGLVSMREFRSRKARVAELPPEKRAAEPISADAYGDVFLLVDGFDVVQQDYPALEQTIITIATQGPRLGVHVVVTLPPWTRTRLALPDVAGTLIELRLGDPADSQLDRQAAGTVPPDRPGRGLSPDKLHLLIALPRLDSDTDPKQLSTGVAEAARRLRTIYGTRRAPEVRLLPLEIPRAQVLRAALHAGVAQDATHLAVGLGENELSPLVLDFDAQPHLMAFADQGCGKTTLLHNILLGIAENSTREQAEILLIDYRRTLLDAVDPRRLTAYCASAAAVPDAIDALCRTLAARVPGPEVGPNQLRERGWWSGPECYVVVDDHDLIVTDGADPLEPLLEFLPAAADLGLHLVVARRSTGLARALHGTLLGRLREVSAAALLMSAPAEEGKPFTADLRATPLPPGRGTLVTRSQDPQLIQVASLPPPR</sequence>
<dbReference type="InterPro" id="IPR023837">
    <property type="entry name" value="EccCb-like_Actinobacteria"/>
</dbReference>
<dbReference type="InterPro" id="IPR029030">
    <property type="entry name" value="Caspase-like_dom_sf"/>
</dbReference>
<dbReference type="PROSITE" id="PS50901">
    <property type="entry name" value="FTSK"/>
    <property type="match status" value="4"/>
</dbReference>
<feature type="domain" description="FtsK" evidence="5">
    <location>
        <begin position="611"/>
        <end position="811"/>
    </location>
</feature>
<evidence type="ECO:0000256" key="2">
    <source>
        <dbReference type="ARBA" id="ARBA00022741"/>
    </source>
</evidence>
<dbReference type="Gene3D" id="3.40.50.300">
    <property type="entry name" value="P-loop containing nucleotide triphosphate hydrolases"/>
    <property type="match status" value="4"/>
</dbReference>
<evidence type="ECO:0000313" key="7">
    <source>
        <dbReference type="Proteomes" id="UP000247569"/>
    </source>
</evidence>
<evidence type="ECO:0000313" key="6">
    <source>
        <dbReference type="EMBL" id="PXX65581.1"/>
    </source>
</evidence>
<dbReference type="SMART" id="SM00382">
    <property type="entry name" value="AAA"/>
    <property type="match status" value="4"/>
</dbReference>
<dbReference type="InterPro" id="IPR002543">
    <property type="entry name" value="FtsK_dom"/>
</dbReference>
<feature type="binding site" evidence="4">
    <location>
        <begin position="328"/>
        <end position="335"/>
    </location>
    <ligand>
        <name>ATP</name>
        <dbReference type="ChEBI" id="CHEBI:30616"/>
    </ligand>
</feature>
<feature type="domain" description="FtsK" evidence="5">
    <location>
        <begin position="1229"/>
        <end position="1412"/>
    </location>
</feature>
<keyword evidence="3 4" id="KW-0067">ATP-binding</keyword>
<dbReference type="InterPro" id="IPR003593">
    <property type="entry name" value="AAA+_ATPase"/>
</dbReference>
<keyword evidence="7" id="KW-1185">Reference proteome</keyword>
<feature type="binding site" evidence="4">
    <location>
        <begin position="945"/>
        <end position="952"/>
    </location>
    <ligand>
        <name>ATP</name>
        <dbReference type="ChEBI" id="CHEBI:30616"/>
    </ligand>
</feature>
<dbReference type="SUPFAM" id="SSF52129">
    <property type="entry name" value="Caspase-like"/>
    <property type="match status" value="1"/>
</dbReference>
<reference evidence="6 7" key="1">
    <citation type="submission" date="2018-05" db="EMBL/GenBank/DDBJ databases">
        <title>Genomic Encyclopedia of Type Strains, Phase IV (KMG-IV): sequencing the most valuable type-strain genomes for metagenomic binning, comparative biology and taxonomic classification.</title>
        <authorList>
            <person name="Goeker M."/>
        </authorList>
    </citation>
    <scope>NUCLEOTIDE SEQUENCE [LARGE SCALE GENOMIC DNA]</scope>
    <source>
        <strain evidence="6 7">DSM 44704</strain>
    </source>
</reference>
<dbReference type="GO" id="GO:0004197">
    <property type="term" value="F:cysteine-type endopeptidase activity"/>
    <property type="evidence" value="ECO:0007669"/>
    <property type="project" value="InterPro"/>
</dbReference>
<dbReference type="GO" id="GO:0005524">
    <property type="term" value="F:ATP binding"/>
    <property type="evidence" value="ECO:0007669"/>
    <property type="project" value="UniProtKB-UniRule"/>
</dbReference>
<dbReference type="EMBL" id="QJKF01000004">
    <property type="protein sequence ID" value="PXX65581.1"/>
    <property type="molecule type" value="Genomic_DNA"/>
</dbReference>
<dbReference type="SUPFAM" id="SSF52540">
    <property type="entry name" value="P-loop containing nucleoside triphosphate hydrolases"/>
    <property type="match status" value="4"/>
</dbReference>
<dbReference type="PANTHER" id="PTHR22683">
    <property type="entry name" value="SPORULATION PROTEIN RELATED"/>
    <property type="match status" value="1"/>
</dbReference>
<feature type="domain" description="FtsK" evidence="5">
    <location>
        <begin position="926"/>
        <end position="1128"/>
    </location>
</feature>
<feature type="binding site" evidence="4">
    <location>
        <begin position="1246"/>
        <end position="1253"/>
    </location>
    <ligand>
        <name>ATP</name>
        <dbReference type="ChEBI" id="CHEBI:30616"/>
    </ligand>
</feature>
<dbReference type="NCBIfam" id="TIGR03925">
    <property type="entry name" value="T7SS_EccC_b"/>
    <property type="match status" value="1"/>
</dbReference>
<dbReference type="GO" id="GO:0003677">
    <property type="term" value="F:DNA binding"/>
    <property type="evidence" value="ECO:0007669"/>
    <property type="project" value="InterPro"/>
</dbReference>
<dbReference type="GO" id="GO:0006508">
    <property type="term" value="P:proteolysis"/>
    <property type="evidence" value="ECO:0007669"/>
    <property type="project" value="InterPro"/>
</dbReference>
<proteinExistence type="predicted"/>
<dbReference type="Proteomes" id="UP000247569">
    <property type="component" value="Unassembled WGS sequence"/>
</dbReference>
<dbReference type="InterPro" id="IPR027417">
    <property type="entry name" value="P-loop_NTPase"/>
</dbReference>
<evidence type="ECO:0000256" key="3">
    <source>
        <dbReference type="ARBA" id="ARBA00022840"/>
    </source>
</evidence>
<dbReference type="Pfam" id="PF01580">
    <property type="entry name" value="FtsK_SpoIIIE"/>
    <property type="match status" value="3"/>
</dbReference>
<evidence type="ECO:0000259" key="5">
    <source>
        <dbReference type="PROSITE" id="PS50901"/>
    </source>
</evidence>
<feature type="domain" description="FtsK" evidence="5">
    <location>
        <begin position="310"/>
        <end position="498"/>
    </location>
</feature>
<dbReference type="PANTHER" id="PTHR22683:SF1">
    <property type="entry name" value="TYPE VII SECRETION SYSTEM PROTEIN ESSC"/>
    <property type="match status" value="1"/>
</dbReference>
<dbReference type="OrthoDB" id="9807790at2"/>
<dbReference type="Gene3D" id="3.40.50.1460">
    <property type="match status" value="1"/>
</dbReference>
<dbReference type="RefSeq" id="WP_040740067.1">
    <property type="nucleotide sequence ID" value="NZ_QJKF01000004.1"/>
</dbReference>
<dbReference type="Pfam" id="PF00656">
    <property type="entry name" value="Peptidase_C14"/>
    <property type="match status" value="1"/>
</dbReference>
<feature type="binding site" evidence="4">
    <location>
        <begin position="634"/>
        <end position="641"/>
    </location>
    <ligand>
        <name>ATP</name>
        <dbReference type="ChEBI" id="CHEBI:30616"/>
    </ligand>
</feature>
<protein>
    <submittedName>
        <fullName evidence="6">S-DNA-T family DNA segregation ATPase FtsK/SpoIIIE</fullName>
    </submittedName>
</protein>
<dbReference type="InterPro" id="IPR050206">
    <property type="entry name" value="FtsK/SpoIIIE/SftA"/>
</dbReference>
<gene>
    <name evidence="6" type="ORF">DFR70_104646</name>
</gene>
<dbReference type="InterPro" id="IPR011600">
    <property type="entry name" value="Pept_C14_caspase"/>
</dbReference>
<keyword evidence="1" id="KW-0677">Repeat</keyword>
<comment type="caution">
    <text evidence="6">The sequence shown here is derived from an EMBL/GenBank/DDBJ whole genome shotgun (WGS) entry which is preliminary data.</text>
</comment>